<organism evidence="3 4">
    <name type="scientific">Discina gigas</name>
    <dbReference type="NCBI Taxonomy" id="1032678"/>
    <lineage>
        <taxon>Eukaryota</taxon>
        <taxon>Fungi</taxon>
        <taxon>Dikarya</taxon>
        <taxon>Ascomycota</taxon>
        <taxon>Pezizomycotina</taxon>
        <taxon>Pezizomycetes</taxon>
        <taxon>Pezizales</taxon>
        <taxon>Discinaceae</taxon>
        <taxon>Discina</taxon>
    </lineage>
</organism>
<dbReference type="Proteomes" id="UP001447188">
    <property type="component" value="Unassembled WGS sequence"/>
</dbReference>
<feature type="region of interest" description="Disordered" evidence="1">
    <location>
        <begin position="272"/>
        <end position="297"/>
    </location>
</feature>
<feature type="compositionally biased region" description="Low complexity" evidence="1">
    <location>
        <begin position="665"/>
        <end position="674"/>
    </location>
</feature>
<feature type="compositionally biased region" description="Polar residues" evidence="1">
    <location>
        <begin position="1130"/>
        <end position="1140"/>
    </location>
</feature>
<dbReference type="EMBL" id="JBBBZM010000004">
    <property type="protein sequence ID" value="KAL0640257.1"/>
    <property type="molecule type" value="Genomic_DNA"/>
</dbReference>
<feature type="compositionally biased region" description="Low complexity" evidence="1">
    <location>
        <begin position="245"/>
        <end position="258"/>
    </location>
</feature>
<feature type="compositionally biased region" description="Low complexity" evidence="1">
    <location>
        <begin position="615"/>
        <end position="629"/>
    </location>
</feature>
<feature type="region of interest" description="Disordered" evidence="1">
    <location>
        <begin position="1130"/>
        <end position="1155"/>
    </location>
</feature>
<feature type="region of interest" description="Disordered" evidence="1">
    <location>
        <begin position="331"/>
        <end position="352"/>
    </location>
</feature>
<dbReference type="InterPro" id="IPR013087">
    <property type="entry name" value="Znf_C2H2_type"/>
</dbReference>
<comment type="caution">
    <text evidence="3">The sequence shown here is derived from an EMBL/GenBank/DDBJ whole genome shotgun (WGS) entry which is preliminary data.</text>
</comment>
<dbReference type="SMART" id="SM00355">
    <property type="entry name" value="ZnF_C2H2"/>
    <property type="match status" value="4"/>
</dbReference>
<accession>A0ABR3GX34</accession>
<keyword evidence="4" id="KW-1185">Reference proteome</keyword>
<reference evidence="3 4" key="1">
    <citation type="submission" date="2024-02" db="EMBL/GenBank/DDBJ databases">
        <title>Discinaceae phylogenomics.</title>
        <authorList>
            <person name="Dirks A.C."/>
            <person name="James T.Y."/>
        </authorList>
    </citation>
    <scope>NUCLEOTIDE SEQUENCE [LARGE SCALE GENOMIC DNA]</scope>
    <source>
        <strain evidence="3 4">ACD0624</strain>
    </source>
</reference>
<dbReference type="InterPro" id="IPR058925">
    <property type="entry name" value="zf-C2H2_AcuF"/>
</dbReference>
<feature type="region of interest" description="Disordered" evidence="1">
    <location>
        <begin position="1"/>
        <end position="76"/>
    </location>
</feature>
<evidence type="ECO:0000259" key="2">
    <source>
        <dbReference type="PROSITE" id="PS00028"/>
    </source>
</evidence>
<sequence length="1380" mass="148099">MSPTNASTNRGSHHHNPFPTPISSVTPPTPNVFDTSLFSLDGSGGSHTLSQPYQPSLPAVLPAPSGTKRPYSPSRLPVERPALAQGHSPALSVVSPQSSTTTNSYYYHPHLHMQESTSNFSPHAPRSNGGSPTVDMPDAFSEGFNENTTPHFEEVEMPPLADDDVYEVDEGVDPSYTATTGAIGGAYPPSPRATKSPSPKGTTSANLNIPGAAAGNGSPVVKAEQLTPAHSTNGGNGIGANMPPTSLSYSTSTSSGLSRGDVVGAAAATAATAVAQSPAVKRGEDGSWAGIGPDFRSAPGNDGELMFNLKDQSIQAAIDAKNAEIEDWLKKHPDTSGRDGRGSRARAASSALAAKAKKQISKSITDLKAKQDPPRADPAAAAVTAALREICTPQYMRDPATDAAAADDDSSDDSTVPSSYVEGSLDDVLDDDESMSTSEAPPTEEDLKKSELEAEEEQRRLENDPAFYPKPRQFYSRPWNDIAGPITRGAEIAMESQPQTANAAMMQFQKYAENIETASRVATFGSQTSRRTRRLSSSDVDKTLVEPGLLKRLTFGKDKGESGHQRRSSLLGNMVKKKWFGSTGENRNKDEGGENVNEKSGLGNAGSSGRKRGDSTASSIASSIASGTAFGPPKQTRSWTKGTLKVDTSVPSAFAQMAGIGAGIGKSSAHTSTSPPAPPEKRNTGLAMGVNAIKALRRPRSISELGPGSKLHKSKPTFGIVGLLGQYGGPPALPIKSPVGSGNSSGGERLRTSFTFGEESRRRGTAGVEQLLIPLDPHRHDGYDDDDDDDMNGGELVPATASGDPAMGTRLPKLNITPNMEGFAAHIREGTPNLHPKLMDRIVYEQLKRYKKLVEHRQKHLAAIKDNGKCVNGAKCRGTVGAIGAGGQEGFGHRRNVSTGSYEGEGEAYSSDDSPTEGKVAAAQFPAGVPQPPVSRLPAEFECPICFKVKKFTKPSDWTKHVHEDVHPFTCTFPQCNEPKSFKRKADWVRHENERHRHLEWWTCNLPDCAHTCYRKDNFVQHLVREHKMVEPKPKAQKAAARAAGRANAVGKRGRNKAAASVGGTAREDFDRVWQIVDDCHKITTKQPTEEKCRFCGNVYPTWKKLTVHLARHMETISLPVLDLISDNSVMPPNTRSSGNRPPRSGCAPVAPMPKVQLGTDMDIDYGNGMFPRQQCEEYEEGALPQNTYTNPTYTHPTQQTPPRSSPHLQPGQQFNMHTPPDPHYPISDNGGNLGYNSEHTIPDMHPGFHSPLNQSFEYPRHELYPSPASAIGGYSPSPTYTHQLQHSPPQRPIPGGPQGYFVYGQASGQARGKIGAGVGQMHSQVVATAHSLAHGLIENNNGQYPLYAGGTEIPMRMVGIVETGDSAENQYLEMGYMLP</sequence>
<feature type="region of interest" description="Disordered" evidence="1">
    <location>
        <begin position="400"/>
        <end position="473"/>
    </location>
</feature>
<proteinExistence type="predicted"/>
<feature type="region of interest" description="Disordered" evidence="1">
    <location>
        <begin position="116"/>
        <end position="146"/>
    </location>
</feature>
<feature type="compositionally biased region" description="Polar residues" evidence="1">
    <location>
        <begin position="193"/>
        <end position="207"/>
    </location>
</feature>
<protein>
    <recommendedName>
        <fullName evidence="2">C2H2-type domain-containing protein</fullName>
    </recommendedName>
</protein>
<gene>
    <name evidence="3" type="ORF">Q9L58_000536</name>
</gene>
<name>A0ABR3GX34_9PEZI</name>
<dbReference type="Pfam" id="PF26082">
    <property type="entry name" value="zf-C2H2_AcuF"/>
    <property type="match status" value="1"/>
</dbReference>
<feature type="region of interest" description="Disordered" evidence="1">
    <location>
        <begin position="664"/>
        <end position="684"/>
    </location>
</feature>
<feature type="compositionally biased region" description="Polar residues" evidence="1">
    <location>
        <begin position="1207"/>
        <end position="1217"/>
    </location>
</feature>
<dbReference type="PROSITE" id="PS00028">
    <property type="entry name" value="ZINC_FINGER_C2H2_1"/>
    <property type="match status" value="2"/>
</dbReference>
<feature type="compositionally biased region" description="Basic and acidic residues" evidence="1">
    <location>
        <begin position="445"/>
        <end position="463"/>
    </location>
</feature>
<feature type="region of interest" description="Disordered" evidence="1">
    <location>
        <begin position="555"/>
        <end position="641"/>
    </location>
</feature>
<feature type="domain" description="C2H2-type" evidence="2">
    <location>
        <begin position="1093"/>
        <end position="1113"/>
    </location>
</feature>
<feature type="compositionally biased region" description="Acidic residues" evidence="1">
    <location>
        <begin position="424"/>
        <end position="434"/>
    </location>
</feature>
<feature type="region of interest" description="Disordered" evidence="1">
    <location>
        <begin position="1185"/>
        <end position="1218"/>
    </location>
</feature>
<feature type="domain" description="C2H2-type" evidence="2">
    <location>
        <begin position="1004"/>
        <end position="1027"/>
    </location>
</feature>
<feature type="compositionally biased region" description="Polar residues" evidence="1">
    <location>
        <begin position="1"/>
        <end position="10"/>
    </location>
</feature>
<dbReference type="PANTHER" id="PTHR35391">
    <property type="entry name" value="C2H2-TYPE DOMAIN-CONTAINING PROTEIN-RELATED"/>
    <property type="match status" value="1"/>
</dbReference>
<evidence type="ECO:0000313" key="4">
    <source>
        <dbReference type="Proteomes" id="UP001447188"/>
    </source>
</evidence>
<feature type="compositionally biased region" description="Basic and acidic residues" evidence="1">
    <location>
        <begin position="331"/>
        <end position="342"/>
    </location>
</feature>
<feature type="compositionally biased region" description="Basic and acidic residues" evidence="1">
    <location>
        <begin position="555"/>
        <end position="564"/>
    </location>
</feature>
<evidence type="ECO:0000313" key="3">
    <source>
        <dbReference type="EMBL" id="KAL0640257.1"/>
    </source>
</evidence>
<evidence type="ECO:0000256" key="1">
    <source>
        <dbReference type="SAM" id="MobiDB-lite"/>
    </source>
</evidence>
<feature type="compositionally biased region" description="Low complexity" evidence="1">
    <location>
        <begin position="1185"/>
        <end position="1203"/>
    </location>
</feature>
<feature type="region of interest" description="Disordered" evidence="1">
    <location>
        <begin position="171"/>
        <end position="258"/>
    </location>
</feature>
<dbReference type="PANTHER" id="PTHR35391:SF3">
    <property type="entry name" value="FINGER DOMAIN PROTEIN, PUTATIVE (AFU_ORTHOLOGUE AFUA_8G04300)-RELATED"/>
    <property type="match status" value="1"/>
</dbReference>